<reference evidence="3" key="1">
    <citation type="journal article" date="2014" name="PLoS Genet.">
        <title>Signature Gene Expression Reveals Novel Clues to the Molecular Mechanisms of Dimorphic Transition in Penicillium marneffei.</title>
        <authorList>
            <person name="Yang E."/>
            <person name="Wang G."/>
            <person name="Cai J."/>
            <person name="Woo P.C."/>
            <person name="Lau S.K."/>
            <person name="Yuen K.-Y."/>
            <person name="Chow W.-N."/>
            <person name="Lin X."/>
        </authorList>
    </citation>
    <scope>NUCLEOTIDE SEQUENCE [LARGE SCALE GENOMIC DNA]</scope>
    <source>
        <strain evidence="3">PM1</strain>
    </source>
</reference>
<protein>
    <submittedName>
        <fullName evidence="3">Uncharacterized protein</fullName>
    </submittedName>
</protein>
<evidence type="ECO:0000313" key="3">
    <source>
        <dbReference type="EMBL" id="KFX51138.1"/>
    </source>
</evidence>
<feature type="region of interest" description="Disordered" evidence="1">
    <location>
        <begin position="158"/>
        <end position="181"/>
    </location>
</feature>
<dbReference type="AlphaFoldDB" id="A0A093Y0V5"/>
<accession>A0A093Y0V5</accession>
<feature type="chain" id="PRO_5001893827" evidence="2">
    <location>
        <begin position="19"/>
        <end position="181"/>
    </location>
</feature>
<sequence length="181" mass="19489">MWFKVAFSLLALPGFGIAADMAIISKHIGAVQVYAYGTNISGLPVYAGQDGMAYISESSENLTTIDLNIDSTGKLPWNVTGNFSTTIDREFYIVTTSGAYEQAGFVEANSSLPSGAVKTGFMTYGAYIVYLDTNKILSEFWAQAINTAGTWALKWNEDGSSQTNSVPVSLKTMAPTRPNHS</sequence>
<organism evidence="3">
    <name type="scientific">Talaromyces marneffei PM1</name>
    <dbReference type="NCBI Taxonomy" id="1077442"/>
    <lineage>
        <taxon>Eukaryota</taxon>
        <taxon>Fungi</taxon>
        <taxon>Dikarya</taxon>
        <taxon>Ascomycota</taxon>
        <taxon>Pezizomycotina</taxon>
        <taxon>Eurotiomycetes</taxon>
        <taxon>Eurotiomycetidae</taxon>
        <taxon>Eurotiales</taxon>
        <taxon>Trichocomaceae</taxon>
        <taxon>Talaromyces</taxon>
        <taxon>Talaromyces sect. Talaromyces</taxon>
    </lineage>
</organism>
<dbReference type="EMBL" id="JPOX01000005">
    <property type="protein sequence ID" value="KFX51138.1"/>
    <property type="molecule type" value="Genomic_DNA"/>
</dbReference>
<name>A0A093Y0V5_TALMA</name>
<feature type="compositionally biased region" description="Polar residues" evidence="1">
    <location>
        <begin position="158"/>
        <end position="167"/>
    </location>
</feature>
<keyword evidence="2" id="KW-0732">Signal</keyword>
<evidence type="ECO:0000256" key="1">
    <source>
        <dbReference type="SAM" id="MobiDB-lite"/>
    </source>
</evidence>
<evidence type="ECO:0000256" key="2">
    <source>
        <dbReference type="SAM" id="SignalP"/>
    </source>
</evidence>
<proteinExistence type="predicted"/>
<feature type="signal peptide" evidence="2">
    <location>
        <begin position="1"/>
        <end position="18"/>
    </location>
</feature>
<comment type="caution">
    <text evidence="3">The sequence shown here is derived from an EMBL/GenBank/DDBJ whole genome shotgun (WGS) entry which is preliminary data.</text>
</comment>
<dbReference type="eggNOG" id="ENOG502RR3W">
    <property type="taxonomic scope" value="Eukaryota"/>
</dbReference>
<gene>
    <name evidence="3" type="ORF">GQ26_0050180</name>
</gene>
<dbReference type="HOGENOM" id="CLU_100635_1_0_1"/>